<evidence type="ECO:0000256" key="4">
    <source>
        <dbReference type="ARBA" id="ARBA00022803"/>
    </source>
</evidence>
<reference evidence="7 8" key="1">
    <citation type="submission" date="2024-09" db="EMBL/GenBank/DDBJ databases">
        <authorList>
            <person name="Sun Q."/>
            <person name="Mori K."/>
        </authorList>
    </citation>
    <scope>NUCLEOTIDE SEQUENCE [LARGE SCALE GENOMIC DNA]</scope>
    <source>
        <strain evidence="7 8">TBRC 1432</strain>
    </source>
</reference>
<gene>
    <name evidence="7" type="ORF">ACFFH7_05810</name>
</gene>
<dbReference type="Pfam" id="PF13424">
    <property type="entry name" value="TPR_12"/>
    <property type="match status" value="1"/>
</dbReference>
<comment type="caution">
    <text evidence="7">The sequence shown here is derived from an EMBL/GenBank/DDBJ whole genome shotgun (WGS) entry which is preliminary data.</text>
</comment>
<comment type="similarity">
    <text evidence="5">Belongs to the Rap family.</text>
</comment>
<dbReference type="Gene3D" id="1.25.40.10">
    <property type="entry name" value="Tetratricopeptide repeat domain"/>
    <property type="match status" value="2"/>
</dbReference>
<evidence type="ECO:0000313" key="7">
    <source>
        <dbReference type="EMBL" id="MFC0540986.1"/>
    </source>
</evidence>
<keyword evidence="8" id="KW-1185">Reference proteome</keyword>
<sequence length="1496" mass="162187">MRAVRRRAVLGGLLAAAVLGTTLVVPPQASAAAIDDNALANVLVGDYVRFADKDRDYAKHLVASAELLDYRAAHPDKDEQALAKHLSDVQLAIEKAVPSSLGQDYEIAGAALVAVHSVADATMTGPQIEKLLVALTARDIRPQSGLMVDRLSGELQVYSWTVGYENAQADVWAGVAGSARADAKFDNAWFSALGAQVGAGGFHARSTALDVSKIPEFKLAFNAADYLALRDDPTQLKVYTEKKMQDQIAQTELDIKNGKIKLEAAKPDGTKTKEQLTKEQEERQQYIDGAKSAFDGLSWFLGAVGDKDAARDLKAFGSGAIQVATAINKCITAFQAINAVMSLATVAFTGNVIGAISTLVGLFAGAGPDMNLQILQEIQNLRQDIQNLHNDMLKQFARIDQRLADMTQRLNLQLDHMQGTVDQIKSQVGTMMTNLTAIDDTLRNIGSSTAAGFQGTQVAPVLKQANTALDVTLTHPDKTVTEQMYKDAEPEFYTAGNDIPVMPSVFTTDTASLGDHTTHTAVDQLDKYGPTGNITYLAALANSRWSAKIQVPDHVANADMWRFGSTAFTLLDFQNPALARANGSTVWAKDLLTRGHDVVNSAQAFGQVGPDGATSPLFNGLMGDYSRALAGYFNSLIPLENDVTSTSDHSNYNLWAGPTQPTSLLPDTDANDQMEMCNNGSTDFRIARPDNMKASQLPPATMFARNVFGGHADDPKRPGYGVCWYATFENEHDVQTQGVECGQQGEHPIYCTQHDTYADLKVRVTQSTCFPGVNCGIEGADQASRGGTMIVKQNVRLRWSWVGADGTGRGGADFHLDPRDLLKKDWDSTYRGMFEHSADVWVADDGEAIAKTQVENFLRASQAKYYARVAGKGDDPVLGQLQDSIRLMRGYSELAFPRSLQTDDQFRGLLYGGKSLLSNFLGMPVDKDNGPHPMLNEAFARAAANLRDSSPRLAWDQEQFDGDVSKPCGHVDGIFSADPFANCMAWSASLRLNSLADRYKAHLNPHADESLPDVQNQLRNLWLVTKWVFPNAGDLGGPIDPKQDTVQVDADYDGDHKTDSAFWRPSDGMWSVRPSTGGPVRTVQLGQPGDLPVPADYDGTGKAEPAVVRPTANQFYARQLPGDTPPASQEWLRPDYQPVPADYDRMQLLAGRLTQLAYQFSSGGKGSDAPIAQTVARDIFRKLTQADARYRSQLANASVILGSFLDGAGKKTEALAPTQEGVDIFRALGDKPNLAWALTNLAYRFSSAGRVTDAPPAEREARDIYRALGDKPNLANSSVLLGSFDTGAKLYDESVTATQEGVDLYRQLGDKPHLAWALTNLAYRFSAAGKPADAPAPEQEAHDIYRSLGDKANQANSAVILGSFLSGAGRHDEAIVAAKEGVDGYRQLNDQDHLGWALNNLGYRYAAAGRPADAATAERESRDIYRTLAKTDPRTYQPQWAEAAFLLGSWLKQANQIPEARTAAQEAVDQFTILAAANPAYNARLTDSRTLRASLG</sequence>
<dbReference type="Proteomes" id="UP001589810">
    <property type="component" value="Unassembled WGS sequence"/>
</dbReference>
<feature type="chain" id="PRO_5045730120" evidence="6">
    <location>
        <begin position="32"/>
        <end position="1496"/>
    </location>
</feature>
<keyword evidence="6" id="KW-0732">Signal</keyword>
<evidence type="ECO:0000256" key="6">
    <source>
        <dbReference type="SAM" id="SignalP"/>
    </source>
</evidence>
<dbReference type="InterPro" id="IPR011990">
    <property type="entry name" value="TPR-like_helical_dom_sf"/>
</dbReference>
<keyword evidence="2" id="KW-0963">Cytoplasm</keyword>
<dbReference type="InterPro" id="IPR006311">
    <property type="entry name" value="TAT_signal"/>
</dbReference>
<organism evidence="7 8">
    <name type="scientific">Kutzneria chonburiensis</name>
    <dbReference type="NCBI Taxonomy" id="1483604"/>
    <lineage>
        <taxon>Bacteria</taxon>
        <taxon>Bacillati</taxon>
        <taxon>Actinomycetota</taxon>
        <taxon>Actinomycetes</taxon>
        <taxon>Pseudonocardiales</taxon>
        <taxon>Pseudonocardiaceae</taxon>
        <taxon>Kutzneria</taxon>
    </lineage>
</organism>
<protein>
    <submittedName>
        <fullName evidence="7">Tetratricopeptide repeat protein</fullName>
    </submittedName>
</protein>
<evidence type="ECO:0000256" key="2">
    <source>
        <dbReference type="ARBA" id="ARBA00022490"/>
    </source>
</evidence>
<dbReference type="EMBL" id="JBHLUD010000001">
    <property type="protein sequence ID" value="MFC0540986.1"/>
    <property type="molecule type" value="Genomic_DNA"/>
</dbReference>
<evidence type="ECO:0000256" key="5">
    <source>
        <dbReference type="ARBA" id="ARBA00038253"/>
    </source>
</evidence>
<evidence type="ECO:0000313" key="8">
    <source>
        <dbReference type="Proteomes" id="UP001589810"/>
    </source>
</evidence>
<dbReference type="PANTHER" id="PTHR46630">
    <property type="entry name" value="TETRATRICOPEPTIDE REPEAT PROTEIN 29"/>
    <property type="match status" value="1"/>
</dbReference>
<dbReference type="InterPro" id="IPR051476">
    <property type="entry name" value="Bac_ResReg_Asp_Phosphatase"/>
</dbReference>
<evidence type="ECO:0000256" key="1">
    <source>
        <dbReference type="ARBA" id="ARBA00004496"/>
    </source>
</evidence>
<dbReference type="RefSeq" id="WP_273944227.1">
    <property type="nucleotide sequence ID" value="NZ_CP097263.1"/>
</dbReference>
<dbReference type="PANTHER" id="PTHR46630:SF1">
    <property type="entry name" value="TETRATRICOPEPTIDE REPEAT PROTEIN 29"/>
    <property type="match status" value="1"/>
</dbReference>
<name>A0ABV6MM98_9PSEU</name>
<accession>A0ABV6MM98</accession>
<dbReference type="SUPFAM" id="SSF48452">
    <property type="entry name" value="TPR-like"/>
    <property type="match status" value="1"/>
</dbReference>
<comment type="subcellular location">
    <subcellularLocation>
        <location evidence="1">Cytoplasm</location>
    </subcellularLocation>
</comment>
<evidence type="ECO:0000256" key="3">
    <source>
        <dbReference type="ARBA" id="ARBA00022737"/>
    </source>
</evidence>
<feature type="signal peptide" evidence="6">
    <location>
        <begin position="1"/>
        <end position="31"/>
    </location>
</feature>
<keyword evidence="4" id="KW-0802">TPR repeat</keyword>
<proteinExistence type="inferred from homology"/>
<dbReference type="PROSITE" id="PS51318">
    <property type="entry name" value="TAT"/>
    <property type="match status" value="1"/>
</dbReference>
<keyword evidence="3" id="KW-0677">Repeat</keyword>